<keyword evidence="3" id="KW-1185">Reference proteome</keyword>
<comment type="caution">
    <text evidence="2">The sequence shown here is derived from an EMBL/GenBank/DDBJ whole genome shotgun (WGS) entry which is preliminary data.</text>
</comment>
<evidence type="ECO:0008006" key="4">
    <source>
        <dbReference type="Google" id="ProtNLM"/>
    </source>
</evidence>
<protein>
    <recommendedName>
        <fullName evidence="4">SPX domain-containing protein</fullName>
    </recommendedName>
</protein>
<dbReference type="RefSeq" id="XP_069206560.1">
    <property type="nucleotide sequence ID" value="XM_069356719.1"/>
</dbReference>
<proteinExistence type="predicted"/>
<gene>
    <name evidence="2" type="ORF">Q8F55_008322</name>
</gene>
<reference evidence="2 3" key="1">
    <citation type="submission" date="2023-08" db="EMBL/GenBank/DDBJ databases">
        <title>Annotated Genome Sequence of Vanrija albida AlHP1.</title>
        <authorList>
            <person name="Herzog R."/>
        </authorList>
    </citation>
    <scope>NUCLEOTIDE SEQUENCE [LARGE SCALE GENOMIC DNA]</scope>
    <source>
        <strain evidence="2 3">AlHP1</strain>
    </source>
</reference>
<feature type="region of interest" description="Disordered" evidence="1">
    <location>
        <begin position="144"/>
        <end position="239"/>
    </location>
</feature>
<dbReference type="GeneID" id="95989365"/>
<name>A0ABR3PVZ5_9TREE</name>
<feature type="compositionally biased region" description="Low complexity" evidence="1">
    <location>
        <begin position="193"/>
        <end position="208"/>
    </location>
</feature>
<evidence type="ECO:0000256" key="1">
    <source>
        <dbReference type="SAM" id="MobiDB-lite"/>
    </source>
</evidence>
<evidence type="ECO:0000313" key="2">
    <source>
        <dbReference type="EMBL" id="KAL1406616.1"/>
    </source>
</evidence>
<evidence type="ECO:0000313" key="3">
    <source>
        <dbReference type="Proteomes" id="UP001565368"/>
    </source>
</evidence>
<accession>A0ABR3PVZ5</accession>
<dbReference type="Proteomes" id="UP001565368">
    <property type="component" value="Unassembled WGS sequence"/>
</dbReference>
<dbReference type="EMBL" id="JBBXJM010000006">
    <property type="protein sequence ID" value="KAL1406616.1"/>
    <property type="molecule type" value="Genomic_DNA"/>
</dbReference>
<sequence length="274" mass="29773">MSVHNTVSVLYADRTQFQINAAQAAMPKHDGLLGSEPHVPRRWFVLRSADVRRALDSTQGRASHTYRVEVLRQYLITKELSGYQRDKGGLDSKLTELEQSYTQYPEAFQAVRDQFGLGLRRKASSTTEKAIKIKASLHALLGDGAASSPTDTRPGRHVHFSIPRSAPDQRTSFELWQAQRPPGEDYNDNYPNRSASARAGQAGSSGASTPALSESGSEGVVDELETPPVPGSPAELSPDAEVAAKVARFHAAKAEIDDWLDGAETEGSVVRAYA</sequence>
<organism evidence="2 3">
    <name type="scientific">Vanrija albida</name>
    <dbReference type="NCBI Taxonomy" id="181172"/>
    <lineage>
        <taxon>Eukaryota</taxon>
        <taxon>Fungi</taxon>
        <taxon>Dikarya</taxon>
        <taxon>Basidiomycota</taxon>
        <taxon>Agaricomycotina</taxon>
        <taxon>Tremellomycetes</taxon>
        <taxon>Trichosporonales</taxon>
        <taxon>Trichosporonaceae</taxon>
        <taxon>Vanrija</taxon>
    </lineage>
</organism>